<dbReference type="AlphaFoldDB" id="A0A922HWD5"/>
<reference evidence="1" key="2">
    <citation type="journal article" date="2022" name="Res Sq">
        <title>Comparative Genomics Reveals Insights into the Divergent Evolution of Astigmatic Mites and Household Pest Adaptations.</title>
        <authorList>
            <person name="Xiong Q."/>
            <person name="Wan A.T.-Y."/>
            <person name="Liu X.-Y."/>
            <person name="Fung C.S.-H."/>
            <person name="Xiao X."/>
            <person name="Malainual N."/>
            <person name="Hou J."/>
            <person name="Wang L."/>
            <person name="Wang M."/>
            <person name="Yang K."/>
            <person name="Cui Y."/>
            <person name="Leung E."/>
            <person name="Nong W."/>
            <person name="Shin S.-K."/>
            <person name="Au S."/>
            <person name="Jeong K.Y."/>
            <person name="Chew F.T."/>
            <person name="Hui J."/>
            <person name="Leung T.F."/>
            <person name="Tungtrongchitr A."/>
            <person name="Zhong N."/>
            <person name="Liu Z."/>
            <person name="Tsui S."/>
        </authorList>
    </citation>
    <scope>NUCLEOTIDE SEQUENCE</scope>
    <source>
        <strain evidence="1">Derf</strain>
        <tissue evidence="1">Whole organism</tissue>
    </source>
</reference>
<protein>
    <submittedName>
        <fullName evidence="1">Uncharacterized protein</fullName>
    </submittedName>
</protein>
<organism evidence="1 2">
    <name type="scientific">Dermatophagoides farinae</name>
    <name type="common">American house dust mite</name>
    <dbReference type="NCBI Taxonomy" id="6954"/>
    <lineage>
        <taxon>Eukaryota</taxon>
        <taxon>Metazoa</taxon>
        <taxon>Ecdysozoa</taxon>
        <taxon>Arthropoda</taxon>
        <taxon>Chelicerata</taxon>
        <taxon>Arachnida</taxon>
        <taxon>Acari</taxon>
        <taxon>Acariformes</taxon>
        <taxon>Sarcoptiformes</taxon>
        <taxon>Astigmata</taxon>
        <taxon>Psoroptidia</taxon>
        <taxon>Analgoidea</taxon>
        <taxon>Pyroglyphidae</taxon>
        <taxon>Dermatophagoidinae</taxon>
        <taxon>Dermatophagoides</taxon>
    </lineage>
</organism>
<keyword evidence="2" id="KW-1185">Reference proteome</keyword>
<dbReference type="Proteomes" id="UP000790347">
    <property type="component" value="Unassembled WGS sequence"/>
</dbReference>
<gene>
    <name evidence="1" type="ORF">DERF_008988</name>
</gene>
<evidence type="ECO:0000313" key="1">
    <source>
        <dbReference type="EMBL" id="KAH9510469.1"/>
    </source>
</evidence>
<evidence type="ECO:0000313" key="2">
    <source>
        <dbReference type="Proteomes" id="UP000790347"/>
    </source>
</evidence>
<dbReference type="EMBL" id="ASGP02000004">
    <property type="protein sequence ID" value="KAH9510469.1"/>
    <property type="molecule type" value="Genomic_DNA"/>
</dbReference>
<accession>A0A922HWD5</accession>
<proteinExistence type="predicted"/>
<reference evidence="1" key="1">
    <citation type="submission" date="2013-05" db="EMBL/GenBank/DDBJ databases">
        <authorList>
            <person name="Yim A.K.Y."/>
            <person name="Chan T.F."/>
            <person name="Ji K.M."/>
            <person name="Liu X.Y."/>
            <person name="Zhou J.W."/>
            <person name="Li R.Q."/>
            <person name="Yang K.Y."/>
            <person name="Li J."/>
            <person name="Li M."/>
            <person name="Law P.T.W."/>
            <person name="Wu Y.L."/>
            <person name="Cai Z.L."/>
            <person name="Qin H."/>
            <person name="Bao Y."/>
            <person name="Leung R.K.K."/>
            <person name="Ng P.K.S."/>
            <person name="Zou J."/>
            <person name="Zhong X.J."/>
            <person name="Ran P.X."/>
            <person name="Zhong N.S."/>
            <person name="Liu Z.G."/>
            <person name="Tsui S.K.W."/>
        </authorList>
    </citation>
    <scope>NUCLEOTIDE SEQUENCE</scope>
    <source>
        <strain evidence="1">Derf</strain>
        <tissue evidence="1">Whole organism</tissue>
    </source>
</reference>
<sequence>MADSPSILAIPLRSRVADSISSSCARPPLTLIVTFGLRVLAITFVNVTSTRYFRFTACTSALAVSIMTNLPDLICALNPIFNGK</sequence>
<comment type="caution">
    <text evidence="1">The sequence shown here is derived from an EMBL/GenBank/DDBJ whole genome shotgun (WGS) entry which is preliminary data.</text>
</comment>
<name>A0A922HWD5_DERFA</name>